<evidence type="ECO:0000256" key="1">
    <source>
        <dbReference type="SAM" id="MobiDB-lite"/>
    </source>
</evidence>
<proteinExistence type="predicted"/>
<dbReference type="GO" id="GO:0006508">
    <property type="term" value="P:proteolysis"/>
    <property type="evidence" value="ECO:0007669"/>
    <property type="project" value="UniProtKB-KW"/>
</dbReference>
<keyword evidence="3" id="KW-1185">Reference proteome</keyword>
<feature type="compositionally biased region" description="Basic and acidic residues" evidence="1">
    <location>
        <begin position="1"/>
        <end position="10"/>
    </location>
</feature>
<dbReference type="RefSeq" id="XP_067717942.1">
    <property type="nucleotide sequence ID" value="XM_067861841.1"/>
</dbReference>
<gene>
    <name evidence="2" type="ORF">BcabD6B2_53080</name>
</gene>
<dbReference type="Proteomes" id="UP001497744">
    <property type="component" value="Unassembled WGS sequence"/>
</dbReference>
<organism evidence="2 3">
    <name type="scientific">Babesia caballi</name>
    <dbReference type="NCBI Taxonomy" id="5871"/>
    <lineage>
        <taxon>Eukaryota</taxon>
        <taxon>Sar</taxon>
        <taxon>Alveolata</taxon>
        <taxon>Apicomplexa</taxon>
        <taxon>Aconoidasida</taxon>
        <taxon>Piroplasmida</taxon>
        <taxon>Babesiidae</taxon>
        <taxon>Babesia</taxon>
    </lineage>
</organism>
<evidence type="ECO:0000313" key="2">
    <source>
        <dbReference type="EMBL" id="GIX65873.1"/>
    </source>
</evidence>
<keyword evidence="2" id="KW-0378">Hydrolase</keyword>
<accession>A0AAV4M132</accession>
<protein>
    <submittedName>
        <fullName evidence="2">Serine protease</fullName>
    </submittedName>
</protein>
<feature type="region of interest" description="Disordered" evidence="1">
    <location>
        <begin position="115"/>
        <end position="134"/>
    </location>
</feature>
<dbReference type="GeneID" id="94197354"/>
<dbReference type="GO" id="GO:0008233">
    <property type="term" value="F:peptidase activity"/>
    <property type="evidence" value="ECO:0007669"/>
    <property type="project" value="UniProtKB-KW"/>
</dbReference>
<sequence length="266" mass="29161">MASAQRRRELMAGSEEDTEAENPAKRRASFQWPGPAESAALAEGSDAGHTTPTHIESPGAQSGRVSPMAMGVMPMPGIQSLMRPMPQNDDDPMRMGAFQGAMGTPILGTPACQSFQVSPSSTKELEEEPGPADDAAAPAQVLGGYPADEAELKARVLLEGELYEELRERVDTRRHLYLTAELIDRYFKCALGASTRPKVARLVQQVIDDRDTSVDESRRLKHLLEWLKNPNAQAHKVTMADSAYLKQLSDAHKTFVAKYSNSRKIE</sequence>
<feature type="region of interest" description="Disordered" evidence="1">
    <location>
        <begin position="1"/>
        <end position="70"/>
    </location>
</feature>
<evidence type="ECO:0000313" key="3">
    <source>
        <dbReference type="Proteomes" id="UP001497744"/>
    </source>
</evidence>
<name>A0AAV4M132_BABCB</name>
<keyword evidence="2" id="KW-0645">Protease</keyword>
<feature type="compositionally biased region" description="Polar residues" evidence="1">
    <location>
        <begin position="48"/>
        <end position="64"/>
    </location>
</feature>
<dbReference type="EMBL" id="BPLF01000005">
    <property type="protein sequence ID" value="GIX65873.1"/>
    <property type="molecule type" value="Genomic_DNA"/>
</dbReference>
<reference evidence="2 3" key="1">
    <citation type="submission" date="2021-06" db="EMBL/GenBank/DDBJ databases">
        <title>Genome sequence of Babesia caballi.</title>
        <authorList>
            <person name="Yamagishi J."/>
            <person name="Kidaka T."/>
            <person name="Ochi A."/>
        </authorList>
    </citation>
    <scope>NUCLEOTIDE SEQUENCE [LARGE SCALE GENOMIC DNA]</scope>
    <source>
        <strain evidence="2">USDA-D6B2</strain>
    </source>
</reference>
<dbReference type="AlphaFoldDB" id="A0AAV4M132"/>
<comment type="caution">
    <text evidence="2">The sequence shown here is derived from an EMBL/GenBank/DDBJ whole genome shotgun (WGS) entry which is preliminary data.</text>
</comment>